<feature type="region of interest" description="Disordered" evidence="1">
    <location>
        <begin position="107"/>
        <end position="129"/>
    </location>
</feature>
<keyword evidence="3" id="KW-1185">Reference proteome</keyword>
<name>A0A7W3RB67_9ACTN</name>
<dbReference type="RefSeq" id="WP_182707047.1">
    <property type="nucleotide sequence ID" value="NZ_JACJII010000001.1"/>
</dbReference>
<evidence type="ECO:0000313" key="2">
    <source>
        <dbReference type="EMBL" id="MBA9006000.1"/>
    </source>
</evidence>
<dbReference type="EMBL" id="JACJII010000001">
    <property type="protein sequence ID" value="MBA9006000.1"/>
    <property type="molecule type" value="Genomic_DNA"/>
</dbReference>
<comment type="caution">
    <text evidence="2">The sequence shown here is derived from an EMBL/GenBank/DDBJ whole genome shotgun (WGS) entry which is preliminary data.</text>
</comment>
<proteinExistence type="predicted"/>
<gene>
    <name evidence="2" type="ORF">HNR21_004882</name>
</gene>
<dbReference type="AlphaFoldDB" id="A0A7W3RB67"/>
<evidence type="ECO:0000313" key="3">
    <source>
        <dbReference type="Proteomes" id="UP000539313"/>
    </source>
</evidence>
<sequence>MSVGDGVDGAVLGVGRPLVGSGFGRSRRGGREVAVLGAGGRGLQPRGGTGRGRGVAVSLSRAVRLGVTTVEGAAGLVGAAAAGASPRAGFGWPPVSADAAACPAAVSSRPAATATAPMVSDSLRRGGAA</sequence>
<accession>A0A7W3RB67</accession>
<protein>
    <submittedName>
        <fullName evidence="2">Uncharacterized protein</fullName>
    </submittedName>
</protein>
<reference evidence="2 3" key="1">
    <citation type="submission" date="2020-08" db="EMBL/GenBank/DDBJ databases">
        <title>Sequencing the genomes of 1000 actinobacteria strains.</title>
        <authorList>
            <person name="Klenk H.-P."/>
        </authorList>
    </citation>
    <scope>NUCLEOTIDE SEQUENCE [LARGE SCALE GENOMIC DNA]</scope>
    <source>
        <strain evidence="2 3">DSM 45823</strain>
    </source>
</reference>
<organism evidence="2 3">
    <name type="scientific">Thermomonospora cellulosilytica</name>
    <dbReference type="NCBI Taxonomy" id="1411118"/>
    <lineage>
        <taxon>Bacteria</taxon>
        <taxon>Bacillati</taxon>
        <taxon>Actinomycetota</taxon>
        <taxon>Actinomycetes</taxon>
        <taxon>Streptosporangiales</taxon>
        <taxon>Thermomonosporaceae</taxon>
        <taxon>Thermomonospora</taxon>
    </lineage>
</organism>
<evidence type="ECO:0000256" key="1">
    <source>
        <dbReference type="SAM" id="MobiDB-lite"/>
    </source>
</evidence>
<dbReference type="Proteomes" id="UP000539313">
    <property type="component" value="Unassembled WGS sequence"/>
</dbReference>